<dbReference type="GO" id="GO:0005634">
    <property type="term" value="C:nucleus"/>
    <property type="evidence" value="ECO:0007669"/>
    <property type="project" value="UniProtKB-SubCell"/>
</dbReference>
<evidence type="ECO:0000313" key="12">
    <source>
        <dbReference type="Proteomes" id="UP000494165"/>
    </source>
</evidence>
<feature type="compositionally biased region" description="Low complexity" evidence="9">
    <location>
        <begin position="211"/>
        <end position="221"/>
    </location>
</feature>
<keyword evidence="8" id="KW-0539">Nucleus</keyword>
<feature type="compositionally biased region" description="Polar residues" evidence="9">
    <location>
        <begin position="40"/>
        <end position="51"/>
    </location>
</feature>
<evidence type="ECO:0000256" key="8">
    <source>
        <dbReference type="ARBA" id="ARBA00023242"/>
    </source>
</evidence>
<evidence type="ECO:0000313" key="11">
    <source>
        <dbReference type="EMBL" id="CAB3364824.1"/>
    </source>
</evidence>
<keyword evidence="3" id="KW-0053">Apoptosis</keyword>
<evidence type="ECO:0000256" key="6">
    <source>
        <dbReference type="ARBA" id="ARBA00023159"/>
    </source>
</evidence>
<feature type="compositionally biased region" description="Acidic residues" evidence="9">
    <location>
        <begin position="222"/>
        <end position="240"/>
    </location>
</feature>
<dbReference type="InterPro" id="IPR023260">
    <property type="entry name" value="Cys/Ser-rich_nuc_prot"/>
</dbReference>
<comment type="caution">
    <text evidence="11">The sequence shown here is derived from an EMBL/GenBank/DDBJ whole genome shotgun (WGS) entry which is preliminary data.</text>
</comment>
<protein>
    <recommendedName>
        <fullName evidence="10">Cysteine/serine-rich nuclear protein N-terminal domain-containing protein</fullName>
    </recommendedName>
</protein>
<name>A0A8S1C9W2_9INSE</name>
<dbReference type="EMBL" id="CADEPI010000017">
    <property type="protein sequence ID" value="CAB3364824.1"/>
    <property type="molecule type" value="Genomic_DNA"/>
</dbReference>
<dbReference type="PANTHER" id="PTHR13580">
    <property type="entry name" value="TGF-BETA INDUCED APOPTOSIS PROTEIN"/>
    <property type="match status" value="1"/>
</dbReference>
<dbReference type="GO" id="GO:0043565">
    <property type="term" value="F:sequence-specific DNA binding"/>
    <property type="evidence" value="ECO:0007669"/>
    <property type="project" value="TreeGrafter"/>
</dbReference>
<comment type="subcellular location">
    <subcellularLocation>
        <location evidence="1">Nucleus</location>
    </subcellularLocation>
</comment>
<keyword evidence="4" id="KW-0805">Transcription regulation</keyword>
<keyword evidence="7" id="KW-0804">Transcription</keyword>
<dbReference type="AlphaFoldDB" id="A0A8S1C9W2"/>
<dbReference type="OrthoDB" id="5946974at2759"/>
<comment type="similarity">
    <text evidence="2">Belongs to the AXUD1 family.</text>
</comment>
<organism evidence="11 12">
    <name type="scientific">Cloeon dipterum</name>
    <dbReference type="NCBI Taxonomy" id="197152"/>
    <lineage>
        <taxon>Eukaryota</taxon>
        <taxon>Metazoa</taxon>
        <taxon>Ecdysozoa</taxon>
        <taxon>Arthropoda</taxon>
        <taxon>Hexapoda</taxon>
        <taxon>Insecta</taxon>
        <taxon>Pterygota</taxon>
        <taxon>Palaeoptera</taxon>
        <taxon>Ephemeroptera</taxon>
        <taxon>Pisciforma</taxon>
        <taxon>Baetidae</taxon>
        <taxon>Cloeon</taxon>
    </lineage>
</organism>
<evidence type="ECO:0000256" key="5">
    <source>
        <dbReference type="ARBA" id="ARBA00023125"/>
    </source>
</evidence>
<evidence type="ECO:0000256" key="1">
    <source>
        <dbReference type="ARBA" id="ARBA00004123"/>
    </source>
</evidence>
<dbReference type="Proteomes" id="UP000494165">
    <property type="component" value="Unassembled WGS sequence"/>
</dbReference>
<keyword evidence="12" id="KW-1185">Reference proteome</keyword>
<evidence type="ECO:0000256" key="9">
    <source>
        <dbReference type="SAM" id="MobiDB-lite"/>
    </source>
</evidence>
<proteinExistence type="inferred from homology"/>
<dbReference type="GO" id="GO:0006915">
    <property type="term" value="P:apoptotic process"/>
    <property type="evidence" value="ECO:0007669"/>
    <property type="project" value="UniProtKB-KW"/>
</dbReference>
<evidence type="ECO:0000256" key="3">
    <source>
        <dbReference type="ARBA" id="ARBA00022703"/>
    </source>
</evidence>
<reference evidence="11 12" key="1">
    <citation type="submission" date="2020-04" db="EMBL/GenBank/DDBJ databases">
        <authorList>
            <person name="Alioto T."/>
            <person name="Alioto T."/>
            <person name="Gomez Garrido J."/>
        </authorList>
    </citation>
    <scope>NUCLEOTIDE SEQUENCE [LARGE SCALE GENOMIC DNA]</scope>
</reference>
<dbReference type="GO" id="GO:0000981">
    <property type="term" value="F:DNA-binding transcription factor activity, RNA polymerase II-specific"/>
    <property type="evidence" value="ECO:0007669"/>
    <property type="project" value="TreeGrafter"/>
</dbReference>
<dbReference type="PRINTS" id="PR02031">
    <property type="entry name" value="CYSSERRICHNP"/>
</dbReference>
<feature type="domain" description="Cysteine/serine-rich nuclear protein N-terminal" evidence="10">
    <location>
        <begin position="133"/>
        <end position="352"/>
    </location>
</feature>
<sequence length="623" mass="69793">MWLDNCPVFIETEMEQREEQTLLELDRTQVPPETAPALNTAVNEEGSSSCDATVGTEEEDERTEPLDRCSDGSDSGLGPDEEGRASNDSTSNASDYCAAPHEPLPASAAPNRSSLKRRREETDVEGCASPKAKKKRSISFHSVTVFYFPRSQGFTCVPSQGGSTLGMATTHSHVQNFSLLEHATEQRRHQRQMMLQLRNQRLQKDKDDNSESVAPVTSSSSEDSESEEEASEMSDSELDQDPSYYTLQPVSTRQRRNLLRAAGVHKIDSQEKDLCKIIRKSREICGCNCDGYCDPDTCTCSRSGIKCQVDRPNFPCSCTRDGCANSAGRIEFNLERVRTHFIQTLMRLEMEKKEAAEQERRKQVSLWGQNSGGELPSASGLLAKHTVAGEKPGLHHVSLQPNIESCVHSGNYSTTMYGDQSGRADALPDLYSFRDQEEENFTAPESLGGQQKNHVAEYFGSSSSSFSFDYDSYNFNHQPEYQHQHQHLNHQQQGQFGFDQYQQHYQQHNAFKELEYPSHYSSDVQLVYTNEEVVDSKEAKYTSLHNALLAPKLEPFSELVSVPYSQEFSAGQELFHNHHQQQQVASYEAAEGLSAPQPARAEEVLDDNFGEIIKKSMVETVSA</sequence>
<keyword evidence="6" id="KW-0010">Activator</keyword>
<feature type="region of interest" description="Disordered" evidence="9">
    <location>
        <begin position="23"/>
        <end position="133"/>
    </location>
</feature>
<dbReference type="InterPro" id="IPR031972">
    <property type="entry name" value="CSRNP_N"/>
</dbReference>
<dbReference type="Pfam" id="PF16019">
    <property type="entry name" value="CSRNP_N"/>
    <property type="match status" value="1"/>
</dbReference>
<dbReference type="PANTHER" id="PTHR13580:SF9">
    <property type="entry name" value="AXIN1 UP-REGULATED 1, ISOFORM A"/>
    <property type="match status" value="1"/>
</dbReference>
<keyword evidence="5" id="KW-0238">DNA-binding</keyword>
<evidence type="ECO:0000256" key="2">
    <source>
        <dbReference type="ARBA" id="ARBA00008548"/>
    </source>
</evidence>
<evidence type="ECO:0000256" key="7">
    <source>
        <dbReference type="ARBA" id="ARBA00023163"/>
    </source>
</evidence>
<accession>A0A8S1C9W2</accession>
<evidence type="ECO:0000256" key="4">
    <source>
        <dbReference type="ARBA" id="ARBA00023015"/>
    </source>
</evidence>
<gene>
    <name evidence="11" type="ORF">CLODIP_2_CD03560</name>
</gene>
<feature type="region of interest" description="Disordered" evidence="9">
    <location>
        <begin position="201"/>
        <end position="250"/>
    </location>
</feature>
<evidence type="ECO:0000259" key="10">
    <source>
        <dbReference type="Pfam" id="PF16019"/>
    </source>
</evidence>